<keyword evidence="3" id="KW-0862">Zinc</keyword>
<dbReference type="PROSITE" id="PS01360">
    <property type="entry name" value="ZF_MYND_1"/>
    <property type="match status" value="1"/>
</dbReference>
<dbReference type="EMBL" id="AWSO01000050">
    <property type="protein sequence ID" value="ESK96355.1"/>
    <property type="molecule type" value="Genomic_DNA"/>
</dbReference>
<dbReference type="KEGG" id="mrr:Moror_7141"/>
<dbReference type="Pfam" id="PF20179">
    <property type="entry name" value="MSS51_C"/>
    <property type="match status" value="1"/>
</dbReference>
<dbReference type="PROSITE" id="PS50865">
    <property type="entry name" value="ZF_MYND_2"/>
    <property type="match status" value="1"/>
</dbReference>
<dbReference type="GO" id="GO:0008270">
    <property type="term" value="F:zinc ion binding"/>
    <property type="evidence" value="ECO:0007669"/>
    <property type="project" value="UniProtKB-KW"/>
</dbReference>
<sequence>MLNETELYFTFQNHIARKIAEAEKMGAGNPDAARILEQDYSMPPTCASCRSSVKGKGFRCSACKAIIYCGQKCAKEHWTRWNHRYLCEAYKEQMNKMPTFRAVAESFPWVRIEKGDGSMVLDLVRARFGVLGSECGFWSTHIAKPGHQCSGDIDQAILKTLVPSYSRETVSGSSYNGRHLLQAQVFGDEDGWKLFRDLIPYRNFSGLGERQPVLVTEFEGGVIDWDSWYRWRKLSKKSPAALLMDYPLTVYHMLVHCLEVTSPTDGTRSTRKSLLVHFLGAEKELNFVPIFSEIALLLPYHDIELVMFGPAVTTLLENAKKNPTSVAAKALSSPPRPIFEYTAPAECGSSSISIYLSTDSYWTKDNVPKHQKLDAIVACNAGMTSYSQWWDVITASCQASIPFAVTDYWEPIKQREVIARSYKDPSFATFLNPIEVNPFHRPGQNGTPTFMRLPNHSNGFTLVVTSVELMLELAEQNGVFDGSG</sequence>
<evidence type="ECO:0000313" key="6">
    <source>
        <dbReference type="EMBL" id="ESK96355.1"/>
    </source>
</evidence>
<dbReference type="SUPFAM" id="SSF144232">
    <property type="entry name" value="HIT/MYND zinc finger-like"/>
    <property type="match status" value="1"/>
</dbReference>
<evidence type="ECO:0000256" key="3">
    <source>
        <dbReference type="ARBA" id="ARBA00022833"/>
    </source>
</evidence>
<evidence type="ECO:0000256" key="1">
    <source>
        <dbReference type="ARBA" id="ARBA00022723"/>
    </source>
</evidence>
<protein>
    <submittedName>
        <fullName evidence="6">Zinc finger protein</fullName>
    </submittedName>
</protein>
<name>V2XUX4_MONRO</name>
<keyword evidence="2 4" id="KW-0863">Zinc-finger</keyword>
<dbReference type="HOGENOM" id="CLU_043843_0_0_1"/>
<dbReference type="Pfam" id="PF01753">
    <property type="entry name" value="zf-MYND"/>
    <property type="match status" value="1"/>
</dbReference>
<evidence type="ECO:0000313" key="7">
    <source>
        <dbReference type="Proteomes" id="UP000017559"/>
    </source>
</evidence>
<dbReference type="InterPro" id="IPR046824">
    <property type="entry name" value="Mss51-like_C"/>
</dbReference>
<dbReference type="Proteomes" id="UP000017559">
    <property type="component" value="Unassembled WGS sequence"/>
</dbReference>
<evidence type="ECO:0000256" key="4">
    <source>
        <dbReference type="PROSITE-ProRule" id="PRU00134"/>
    </source>
</evidence>
<comment type="caution">
    <text evidence="6">The sequence shown here is derived from an EMBL/GenBank/DDBJ whole genome shotgun (WGS) entry which is preliminary data.</text>
</comment>
<dbReference type="AlphaFoldDB" id="V2XUX4"/>
<feature type="domain" description="MYND-type" evidence="5">
    <location>
        <begin position="46"/>
        <end position="87"/>
    </location>
</feature>
<evidence type="ECO:0000259" key="5">
    <source>
        <dbReference type="PROSITE" id="PS50865"/>
    </source>
</evidence>
<dbReference type="PANTHER" id="PTHR47570:SF2">
    <property type="entry name" value="MYND-TYPE DOMAIN-CONTAINING PROTEIN"/>
    <property type="match status" value="1"/>
</dbReference>
<accession>V2XUX4</accession>
<gene>
    <name evidence="6" type="ORF">Moror_7141</name>
</gene>
<dbReference type="PANTHER" id="PTHR47570">
    <property type="entry name" value="ZINC ION BINDING PROTEIN"/>
    <property type="match status" value="1"/>
</dbReference>
<organism evidence="6 7">
    <name type="scientific">Moniliophthora roreri (strain MCA 2997)</name>
    <name type="common">Cocoa frosty pod rot fungus</name>
    <name type="synonym">Crinipellis roreri</name>
    <dbReference type="NCBI Taxonomy" id="1381753"/>
    <lineage>
        <taxon>Eukaryota</taxon>
        <taxon>Fungi</taxon>
        <taxon>Dikarya</taxon>
        <taxon>Basidiomycota</taxon>
        <taxon>Agaricomycotina</taxon>
        <taxon>Agaricomycetes</taxon>
        <taxon>Agaricomycetidae</taxon>
        <taxon>Agaricales</taxon>
        <taxon>Marasmiineae</taxon>
        <taxon>Marasmiaceae</taxon>
        <taxon>Moniliophthora</taxon>
    </lineage>
</organism>
<dbReference type="InterPro" id="IPR002893">
    <property type="entry name" value="Znf_MYND"/>
</dbReference>
<dbReference type="Gene3D" id="6.10.140.2220">
    <property type="match status" value="1"/>
</dbReference>
<reference evidence="6 7" key="1">
    <citation type="journal article" date="2014" name="BMC Genomics">
        <title>Genome and secretome analysis of the hemibiotrophic fungal pathogen, Moniliophthora roreri, which causes frosty pod rot disease of cacao: mechanisms of the biotrophic and necrotrophic phases.</title>
        <authorList>
            <person name="Meinhardt L.W."/>
            <person name="Costa G.G.L."/>
            <person name="Thomazella D.P.T."/>
            <person name="Teixeira P.J.P.L."/>
            <person name="Carazzolle M.F."/>
            <person name="Schuster S.C."/>
            <person name="Carlson J.E."/>
            <person name="Guiltinan M.J."/>
            <person name="Mieczkowski P."/>
            <person name="Farmer A."/>
            <person name="Ramaraj T."/>
            <person name="Crozier J."/>
            <person name="Davis R.E."/>
            <person name="Shao J."/>
            <person name="Melnick R.L."/>
            <person name="Pereira G.A.G."/>
            <person name="Bailey B.A."/>
        </authorList>
    </citation>
    <scope>NUCLEOTIDE SEQUENCE [LARGE SCALE GENOMIC DNA]</scope>
    <source>
        <strain evidence="6 7">MCA 2997</strain>
    </source>
</reference>
<keyword evidence="1" id="KW-0479">Metal-binding</keyword>
<proteinExistence type="predicted"/>
<evidence type="ECO:0000256" key="2">
    <source>
        <dbReference type="ARBA" id="ARBA00022771"/>
    </source>
</evidence>
<keyword evidence="7" id="KW-1185">Reference proteome</keyword>
<dbReference type="OrthoDB" id="432970at2759"/>